<reference evidence="2" key="1">
    <citation type="journal article" date="2024" name="Proc. Natl. Acad. Sci. U.S.A.">
        <title>Extraordinary preservation of gene collinearity over three hundred million years revealed in homosporous lycophytes.</title>
        <authorList>
            <person name="Li C."/>
            <person name="Wickell D."/>
            <person name="Kuo L.Y."/>
            <person name="Chen X."/>
            <person name="Nie B."/>
            <person name="Liao X."/>
            <person name="Peng D."/>
            <person name="Ji J."/>
            <person name="Jenkins J."/>
            <person name="Williams M."/>
            <person name="Shu S."/>
            <person name="Plott C."/>
            <person name="Barry K."/>
            <person name="Rajasekar S."/>
            <person name="Grimwood J."/>
            <person name="Han X."/>
            <person name="Sun S."/>
            <person name="Hou Z."/>
            <person name="He W."/>
            <person name="Dai G."/>
            <person name="Sun C."/>
            <person name="Schmutz J."/>
            <person name="Leebens-Mack J.H."/>
            <person name="Li F.W."/>
            <person name="Wang L."/>
        </authorList>
    </citation>
    <scope>NUCLEOTIDE SEQUENCE [LARGE SCALE GENOMIC DNA]</scope>
    <source>
        <strain evidence="2">cv. PW_Plant_1</strain>
    </source>
</reference>
<protein>
    <submittedName>
        <fullName evidence="1">Uncharacterized protein</fullName>
    </submittedName>
</protein>
<gene>
    <name evidence="1" type="ORF">O6H91_15G002600</name>
</gene>
<proteinExistence type="predicted"/>
<keyword evidence="2" id="KW-1185">Reference proteome</keyword>
<sequence length="342" mass="37180">MIQSVQNQMNFLICQSTIVRLIRGICTRITRSAPYQGPIKDHIQWQNRKSDTGCSVSSYKINDREEAVLSTNGVSMSVPPTEERTALEAETSRQRSQHIINGQLQFSSSDKAGNIASTGPCRSGLVDANCNGVSTGRLAPSRVDLNGALQHSHALVGTGGIKKSKKRSRASRRPPTTILEADSANFRSMVQQLTGFPSSPFLSDLLPRRGSQLLGFDARSQVRPSHGLGGQNISGIFADMPAFHSFRQPLIPKALNNCIYGDILSRTEAPSIRHVRGEGDPSISFDVKPTTMGIADGSSLTDVLVNHSCSMSQKQSLKYSDMASLFQAYLLLLAQLLQQNHA</sequence>
<name>A0ACC2BFB1_DIPCM</name>
<dbReference type="Proteomes" id="UP001162992">
    <property type="component" value="Chromosome 15"/>
</dbReference>
<evidence type="ECO:0000313" key="2">
    <source>
        <dbReference type="Proteomes" id="UP001162992"/>
    </source>
</evidence>
<comment type="caution">
    <text evidence="1">The sequence shown here is derived from an EMBL/GenBank/DDBJ whole genome shotgun (WGS) entry which is preliminary data.</text>
</comment>
<accession>A0ACC2BFB1</accession>
<dbReference type="EMBL" id="CM055106">
    <property type="protein sequence ID" value="KAJ7528410.1"/>
    <property type="molecule type" value="Genomic_DNA"/>
</dbReference>
<evidence type="ECO:0000313" key="1">
    <source>
        <dbReference type="EMBL" id="KAJ7528410.1"/>
    </source>
</evidence>
<organism evidence="1 2">
    <name type="scientific">Diphasiastrum complanatum</name>
    <name type="common">Issler's clubmoss</name>
    <name type="synonym">Lycopodium complanatum</name>
    <dbReference type="NCBI Taxonomy" id="34168"/>
    <lineage>
        <taxon>Eukaryota</taxon>
        <taxon>Viridiplantae</taxon>
        <taxon>Streptophyta</taxon>
        <taxon>Embryophyta</taxon>
        <taxon>Tracheophyta</taxon>
        <taxon>Lycopodiopsida</taxon>
        <taxon>Lycopodiales</taxon>
        <taxon>Lycopodiaceae</taxon>
        <taxon>Lycopodioideae</taxon>
        <taxon>Diphasiastrum</taxon>
    </lineage>
</organism>